<feature type="compositionally biased region" description="Basic and acidic residues" evidence="6">
    <location>
        <begin position="1"/>
        <end position="12"/>
    </location>
</feature>
<evidence type="ECO:0000313" key="7">
    <source>
        <dbReference type="EMBL" id="EDW10564.2"/>
    </source>
</evidence>
<feature type="region of interest" description="Disordered" evidence="6">
    <location>
        <begin position="1443"/>
        <end position="1474"/>
    </location>
</feature>
<feature type="region of interest" description="Disordered" evidence="6">
    <location>
        <begin position="186"/>
        <end position="240"/>
    </location>
</feature>
<reference evidence="7 8" key="1">
    <citation type="journal article" date="2007" name="Nature">
        <title>Evolution of genes and genomes on the Drosophila phylogeny.</title>
        <authorList>
            <consortium name="Drosophila 12 Genomes Consortium"/>
            <person name="Clark A.G."/>
            <person name="Eisen M.B."/>
            <person name="Smith D.R."/>
            <person name="Bergman C.M."/>
            <person name="Oliver B."/>
            <person name="Markow T.A."/>
            <person name="Kaufman T.C."/>
            <person name="Kellis M."/>
            <person name="Gelbart W."/>
            <person name="Iyer V.N."/>
            <person name="Pollard D.A."/>
            <person name="Sackton T.B."/>
            <person name="Larracuente A.M."/>
            <person name="Singh N.D."/>
            <person name="Abad J.P."/>
            <person name="Abt D.N."/>
            <person name="Adryan B."/>
            <person name="Aguade M."/>
            <person name="Akashi H."/>
            <person name="Anderson W.W."/>
            <person name="Aquadro C.F."/>
            <person name="Ardell D.H."/>
            <person name="Arguello R."/>
            <person name="Artieri C.G."/>
            <person name="Barbash D.A."/>
            <person name="Barker D."/>
            <person name="Barsanti P."/>
            <person name="Batterham P."/>
            <person name="Batzoglou S."/>
            <person name="Begun D."/>
            <person name="Bhutkar A."/>
            <person name="Blanco E."/>
            <person name="Bosak S.A."/>
            <person name="Bradley R.K."/>
            <person name="Brand A.D."/>
            <person name="Brent M.R."/>
            <person name="Brooks A.N."/>
            <person name="Brown R.H."/>
            <person name="Butlin R.K."/>
            <person name="Caggese C."/>
            <person name="Calvi B.R."/>
            <person name="Bernardo de Carvalho A."/>
            <person name="Caspi A."/>
            <person name="Castrezana S."/>
            <person name="Celniker S.E."/>
            <person name="Chang J.L."/>
            <person name="Chapple C."/>
            <person name="Chatterji S."/>
            <person name="Chinwalla A."/>
            <person name="Civetta A."/>
            <person name="Clifton S.W."/>
            <person name="Comeron J.M."/>
            <person name="Costello J.C."/>
            <person name="Coyne J.A."/>
            <person name="Daub J."/>
            <person name="David R.G."/>
            <person name="Delcher A.L."/>
            <person name="Delehaunty K."/>
            <person name="Do C.B."/>
            <person name="Ebling H."/>
            <person name="Edwards K."/>
            <person name="Eickbush T."/>
            <person name="Evans J.D."/>
            <person name="Filipski A."/>
            <person name="Findeiss S."/>
            <person name="Freyhult E."/>
            <person name="Fulton L."/>
            <person name="Fulton R."/>
            <person name="Garcia A.C."/>
            <person name="Gardiner A."/>
            <person name="Garfield D.A."/>
            <person name="Garvin B.E."/>
            <person name="Gibson G."/>
            <person name="Gilbert D."/>
            <person name="Gnerre S."/>
            <person name="Godfrey J."/>
            <person name="Good R."/>
            <person name="Gotea V."/>
            <person name="Gravely B."/>
            <person name="Greenberg A.J."/>
            <person name="Griffiths-Jones S."/>
            <person name="Gross S."/>
            <person name="Guigo R."/>
            <person name="Gustafson E.A."/>
            <person name="Haerty W."/>
            <person name="Hahn M.W."/>
            <person name="Halligan D.L."/>
            <person name="Halpern A.L."/>
            <person name="Halter G.M."/>
            <person name="Han M.V."/>
            <person name="Heger A."/>
            <person name="Hillier L."/>
            <person name="Hinrichs A.S."/>
            <person name="Holmes I."/>
            <person name="Hoskins R.A."/>
            <person name="Hubisz M.J."/>
            <person name="Hultmark D."/>
            <person name="Huntley M.A."/>
            <person name="Jaffe D.B."/>
            <person name="Jagadeeshan S."/>
            <person name="Jeck W.R."/>
            <person name="Johnson J."/>
            <person name="Jones C.D."/>
            <person name="Jordan W.C."/>
            <person name="Karpen G.H."/>
            <person name="Kataoka E."/>
            <person name="Keightley P.D."/>
            <person name="Kheradpour P."/>
            <person name="Kirkness E.F."/>
            <person name="Koerich L.B."/>
            <person name="Kristiansen K."/>
            <person name="Kudrna D."/>
            <person name="Kulathinal R.J."/>
            <person name="Kumar S."/>
            <person name="Kwok R."/>
            <person name="Lander E."/>
            <person name="Langley C.H."/>
            <person name="Lapoint R."/>
            <person name="Lazzaro B.P."/>
            <person name="Lee S.J."/>
            <person name="Levesque L."/>
            <person name="Li R."/>
            <person name="Lin C.F."/>
            <person name="Lin M.F."/>
            <person name="Lindblad-Toh K."/>
            <person name="Llopart A."/>
            <person name="Long M."/>
            <person name="Low L."/>
            <person name="Lozovsky E."/>
            <person name="Lu J."/>
            <person name="Luo M."/>
            <person name="Machado C.A."/>
            <person name="Makalowski W."/>
            <person name="Marzo M."/>
            <person name="Matsuda M."/>
            <person name="Matzkin L."/>
            <person name="McAllister B."/>
            <person name="McBride C.S."/>
            <person name="McKernan B."/>
            <person name="McKernan K."/>
            <person name="Mendez-Lago M."/>
            <person name="Minx P."/>
            <person name="Mollenhauer M.U."/>
            <person name="Montooth K."/>
            <person name="Mount S.M."/>
            <person name="Mu X."/>
            <person name="Myers E."/>
            <person name="Negre B."/>
            <person name="Newfeld S."/>
            <person name="Nielsen R."/>
            <person name="Noor M.A."/>
            <person name="O'Grady P."/>
            <person name="Pachter L."/>
            <person name="Papaceit M."/>
            <person name="Parisi M.J."/>
            <person name="Parisi M."/>
            <person name="Parts L."/>
            <person name="Pedersen J.S."/>
            <person name="Pesole G."/>
            <person name="Phillippy A.M."/>
            <person name="Ponting C.P."/>
            <person name="Pop M."/>
            <person name="Porcelli D."/>
            <person name="Powell J.R."/>
            <person name="Prohaska S."/>
            <person name="Pruitt K."/>
            <person name="Puig M."/>
            <person name="Quesneville H."/>
            <person name="Ram K.R."/>
            <person name="Rand D."/>
            <person name="Rasmussen M.D."/>
            <person name="Reed L.K."/>
            <person name="Reenan R."/>
            <person name="Reily A."/>
            <person name="Remington K.A."/>
            <person name="Rieger T.T."/>
            <person name="Ritchie M.G."/>
            <person name="Robin C."/>
            <person name="Rogers Y.H."/>
            <person name="Rohde C."/>
            <person name="Rozas J."/>
            <person name="Rubenfield M.J."/>
            <person name="Ruiz A."/>
            <person name="Russo S."/>
            <person name="Salzberg S.L."/>
            <person name="Sanchez-Gracia A."/>
            <person name="Saranga D.J."/>
            <person name="Sato H."/>
            <person name="Schaeffer S.W."/>
            <person name="Schatz M.C."/>
            <person name="Schlenke T."/>
            <person name="Schwartz R."/>
            <person name="Segarra C."/>
            <person name="Singh R.S."/>
            <person name="Sirot L."/>
            <person name="Sirota M."/>
            <person name="Sisneros N.B."/>
            <person name="Smith C.D."/>
            <person name="Smith T.F."/>
            <person name="Spieth J."/>
            <person name="Stage D.E."/>
            <person name="Stark A."/>
            <person name="Stephan W."/>
            <person name="Strausberg R.L."/>
            <person name="Strempel S."/>
            <person name="Sturgill D."/>
            <person name="Sutton G."/>
            <person name="Sutton G.G."/>
            <person name="Tao W."/>
            <person name="Teichmann S."/>
            <person name="Tobari Y.N."/>
            <person name="Tomimura Y."/>
            <person name="Tsolas J.M."/>
            <person name="Valente V.L."/>
            <person name="Venter E."/>
            <person name="Venter J.C."/>
            <person name="Vicario S."/>
            <person name="Vieira F.G."/>
            <person name="Vilella A.J."/>
            <person name="Villasante A."/>
            <person name="Walenz B."/>
            <person name="Wang J."/>
            <person name="Wasserman M."/>
            <person name="Watts T."/>
            <person name="Wilson D."/>
            <person name="Wilson R.K."/>
            <person name="Wing R.A."/>
            <person name="Wolfner M.F."/>
            <person name="Wong A."/>
            <person name="Wong G.K."/>
            <person name="Wu C.I."/>
            <person name="Wu G."/>
            <person name="Yamamoto D."/>
            <person name="Yang H.P."/>
            <person name="Yang S.P."/>
            <person name="Yorke J.A."/>
            <person name="Yoshida K."/>
            <person name="Zdobnov E."/>
            <person name="Zhang P."/>
            <person name="Zhang Y."/>
            <person name="Zimin A.V."/>
            <person name="Baldwin J."/>
            <person name="Abdouelleil A."/>
            <person name="Abdulkadir J."/>
            <person name="Abebe A."/>
            <person name="Abera B."/>
            <person name="Abreu J."/>
            <person name="Acer S.C."/>
            <person name="Aftuck L."/>
            <person name="Alexander A."/>
            <person name="An P."/>
            <person name="Anderson E."/>
            <person name="Anderson S."/>
            <person name="Arachi H."/>
            <person name="Azer M."/>
            <person name="Bachantsang P."/>
            <person name="Barry A."/>
            <person name="Bayul T."/>
            <person name="Berlin A."/>
            <person name="Bessette D."/>
            <person name="Bloom T."/>
            <person name="Blye J."/>
            <person name="Boguslavskiy L."/>
            <person name="Bonnet C."/>
            <person name="Boukhgalter B."/>
            <person name="Bourzgui I."/>
            <person name="Brown A."/>
            <person name="Cahill P."/>
            <person name="Channer S."/>
            <person name="Cheshatsang Y."/>
            <person name="Chuda L."/>
            <person name="Citroen M."/>
            <person name="Collymore A."/>
            <person name="Cooke P."/>
            <person name="Costello M."/>
            <person name="D'Aco K."/>
            <person name="Daza R."/>
            <person name="De Haan G."/>
            <person name="DeGray S."/>
            <person name="DeMaso C."/>
            <person name="Dhargay N."/>
            <person name="Dooley K."/>
            <person name="Dooley E."/>
            <person name="Doricent M."/>
            <person name="Dorje P."/>
            <person name="Dorjee K."/>
            <person name="Dupes A."/>
            <person name="Elong R."/>
            <person name="Falk J."/>
            <person name="Farina A."/>
            <person name="Faro S."/>
            <person name="Ferguson D."/>
            <person name="Fisher S."/>
            <person name="Foley C.D."/>
            <person name="Franke A."/>
            <person name="Friedrich D."/>
            <person name="Gadbois L."/>
            <person name="Gearin G."/>
            <person name="Gearin C.R."/>
            <person name="Giannoukos G."/>
            <person name="Goode T."/>
            <person name="Graham J."/>
            <person name="Grandbois E."/>
            <person name="Grewal S."/>
            <person name="Gyaltsen K."/>
            <person name="Hafez N."/>
            <person name="Hagos B."/>
            <person name="Hall J."/>
            <person name="Henson C."/>
            <person name="Hollinger A."/>
            <person name="Honan T."/>
            <person name="Huard M.D."/>
            <person name="Hughes L."/>
            <person name="Hurhula B."/>
            <person name="Husby M.E."/>
            <person name="Kamat A."/>
            <person name="Kanga B."/>
            <person name="Kashin S."/>
            <person name="Khazanovich D."/>
            <person name="Kisner P."/>
            <person name="Lance K."/>
            <person name="Lara M."/>
            <person name="Lee W."/>
            <person name="Lennon N."/>
            <person name="Letendre F."/>
            <person name="LeVine R."/>
            <person name="Lipovsky A."/>
            <person name="Liu X."/>
            <person name="Liu J."/>
            <person name="Liu S."/>
            <person name="Lokyitsang T."/>
            <person name="Lokyitsang Y."/>
            <person name="Lubonja R."/>
            <person name="Lui A."/>
            <person name="MacDonald P."/>
            <person name="Magnisalis V."/>
            <person name="Maru K."/>
            <person name="Matthews C."/>
            <person name="McCusker W."/>
            <person name="McDonough S."/>
            <person name="Mehta T."/>
            <person name="Meldrim J."/>
            <person name="Meneus L."/>
            <person name="Mihai O."/>
            <person name="Mihalev A."/>
            <person name="Mihova T."/>
            <person name="Mittelman R."/>
            <person name="Mlenga V."/>
            <person name="Montmayeur A."/>
            <person name="Mulrain L."/>
            <person name="Navidi A."/>
            <person name="Naylor J."/>
            <person name="Negash T."/>
            <person name="Nguyen T."/>
            <person name="Nguyen N."/>
            <person name="Nicol R."/>
            <person name="Norbu C."/>
            <person name="Norbu N."/>
            <person name="Novod N."/>
            <person name="O'Neill B."/>
            <person name="Osman S."/>
            <person name="Markiewicz E."/>
            <person name="Oyono O.L."/>
            <person name="Patti C."/>
            <person name="Phunkhang P."/>
            <person name="Pierre F."/>
            <person name="Priest M."/>
            <person name="Raghuraman S."/>
            <person name="Rege F."/>
            <person name="Reyes R."/>
            <person name="Rise C."/>
            <person name="Rogov P."/>
            <person name="Ross K."/>
            <person name="Ryan E."/>
            <person name="Settipalli S."/>
            <person name="Shea T."/>
            <person name="Sherpa N."/>
            <person name="Shi L."/>
            <person name="Shih D."/>
            <person name="Sparrow T."/>
            <person name="Spaulding J."/>
            <person name="Stalker J."/>
            <person name="Stange-Thomann N."/>
            <person name="Stavropoulos S."/>
            <person name="Stone C."/>
            <person name="Strader C."/>
            <person name="Tesfaye S."/>
            <person name="Thomson T."/>
            <person name="Thoulutsang Y."/>
            <person name="Thoulutsang D."/>
            <person name="Topham K."/>
            <person name="Topping I."/>
            <person name="Tsamla T."/>
            <person name="Vassiliev H."/>
            <person name="Vo A."/>
            <person name="Wangchuk T."/>
            <person name="Wangdi T."/>
            <person name="Weiand M."/>
            <person name="Wilkinson J."/>
            <person name="Wilson A."/>
            <person name="Yadav S."/>
            <person name="Young G."/>
            <person name="Yu Q."/>
            <person name="Zembek L."/>
            <person name="Zhong D."/>
            <person name="Zimmer A."/>
            <person name="Zwirko Z."/>
            <person name="Jaffe D.B."/>
            <person name="Alvarez P."/>
            <person name="Brockman W."/>
            <person name="Butler J."/>
            <person name="Chin C."/>
            <person name="Gnerre S."/>
            <person name="Grabherr M."/>
            <person name="Kleber M."/>
            <person name="Mauceli E."/>
            <person name="MacCallum I."/>
        </authorList>
    </citation>
    <scope>NUCLEOTIDE SEQUENCE [LARGE SCALE GENOMIC DNA]</scope>
    <source>
        <strain evidence="8">Tucson 15081-1352.22</strain>
    </source>
</reference>
<dbReference type="InterPro" id="IPR003822">
    <property type="entry name" value="PAH"/>
</dbReference>
<feature type="compositionally biased region" description="Polar residues" evidence="6">
    <location>
        <begin position="1637"/>
        <end position="1651"/>
    </location>
</feature>
<feature type="compositionally biased region" description="Acidic residues" evidence="6">
    <location>
        <begin position="1443"/>
        <end position="1454"/>
    </location>
</feature>
<feature type="compositionally biased region" description="Polar residues" evidence="6">
    <location>
        <begin position="209"/>
        <end position="230"/>
    </location>
</feature>
<feature type="compositionally biased region" description="Basic residues" evidence="6">
    <location>
        <begin position="1511"/>
        <end position="1523"/>
    </location>
</feature>
<dbReference type="GO" id="GO:0003712">
    <property type="term" value="F:transcription coregulator activity"/>
    <property type="evidence" value="ECO:0007669"/>
    <property type="project" value="TreeGrafter"/>
</dbReference>
<gene>
    <name evidence="7" type="primary">Dmoj\GI18480</name>
    <name evidence="7" type="ORF">Dmoj_GI18480</name>
</gene>
<dbReference type="EMBL" id="CH933808">
    <property type="protein sequence ID" value="EDW10564.2"/>
    <property type="molecule type" value="Genomic_DNA"/>
</dbReference>
<name>B4KSR5_DROMO</name>
<feature type="region of interest" description="Disordered" evidence="6">
    <location>
        <begin position="890"/>
        <end position="927"/>
    </location>
</feature>
<dbReference type="GO" id="GO:0035363">
    <property type="term" value="C:histone locus body"/>
    <property type="evidence" value="ECO:0007669"/>
    <property type="project" value="EnsemblMetazoa"/>
</dbReference>
<evidence type="ECO:0000256" key="4">
    <source>
        <dbReference type="PROSITE-ProRule" id="PRU00810"/>
    </source>
</evidence>
<dbReference type="PhylomeDB" id="B4KSR5"/>
<dbReference type="KEGG" id="dmo:Dmoj_GI18480"/>
<organism evidence="7 8">
    <name type="scientific">Drosophila mojavensis</name>
    <name type="common">Fruit fly</name>
    <dbReference type="NCBI Taxonomy" id="7230"/>
    <lineage>
        <taxon>Eukaryota</taxon>
        <taxon>Metazoa</taxon>
        <taxon>Ecdysozoa</taxon>
        <taxon>Arthropoda</taxon>
        <taxon>Hexapoda</taxon>
        <taxon>Insecta</taxon>
        <taxon>Pterygota</taxon>
        <taxon>Neoptera</taxon>
        <taxon>Endopterygota</taxon>
        <taxon>Diptera</taxon>
        <taxon>Brachycera</taxon>
        <taxon>Muscomorpha</taxon>
        <taxon>Ephydroidea</taxon>
        <taxon>Drosophilidae</taxon>
        <taxon>Drosophila</taxon>
    </lineage>
</organism>
<dbReference type="PANTHER" id="PTHR16088:SF3">
    <property type="entry name" value="GON-4-LIKE PROTEIN"/>
    <property type="match status" value="1"/>
</dbReference>
<dbReference type="GO" id="GO:0006355">
    <property type="term" value="P:regulation of DNA-templated transcription"/>
    <property type="evidence" value="ECO:0007669"/>
    <property type="project" value="InterPro"/>
</dbReference>
<dbReference type="OrthoDB" id="6257037at2759"/>
<feature type="region of interest" description="Disordered" evidence="6">
    <location>
        <begin position="1498"/>
        <end position="1585"/>
    </location>
</feature>
<dbReference type="InParanoid" id="B4KSR5"/>
<keyword evidence="8" id="KW-1185">Reference proteome</keyword>
<feature type="compositionally biased region" description="Low complexity" evidence="6">
    <location>
        <begin position="1542"/>
        <end position="1559"/>
    </location>
</feature>
<dbReference type="Proteomes" id="UP000009192">
    <property type="component" value="Unassembled WGS sequence"/>
</dbReference>
<dbReference type="eggNOG" id="ENOG502QT2W">
    <property type="taxonomic scope" value="Eukaryota"/>
</dbReference>
<proteinExistence type="predicted"/>
<feature type="region of interest" description="Disordered" evidence="6">
    <location>
        <begin position="1051"/>
        <end position="1073"/>
    </location>
</feature>
<dbReference type="GO" id="GO:0141005">
    <property type="term" value="P:transposable element silencing by heterochromatin formation"/>
    <property type="evidence" value="ECO:0007669"/>
    <property type="project" value="EnsemblMetazoa"/>
</dbReference>
<sequence length="1815" mass="203617">MPNSSKKRDAADMKTPTRACNSSSSSNSVQSTPKGSCRQRQPRKRRRIEKENPQQRRSSLDSQVGDCNIEDVKEIDRRLRKVARANAISSEDMHKVVRRVVRNEHVLALVTLKAEDELAREKREAATANEEEQQQQRGAIIITETPSVPKLTRAKARELNRTPGITLPPLNETPLNEIEVLIREDLHSDEEDEEYTFKEDDFHSDEDTNNTASDLDSNPCTPQTPLTANEESPVKFTSDGCFKLPPDKNAEDPRIATRTRSKFCLQQTTIEDLQSEFVPPDVEQGDAPEYDMTANDAEWMQFLTDFSKPLNNSFLGDDDDPINDPEYVAAEMVPVDAEELRDVNISKKELTDLVSELFAGLLQEGVSLDSIELETPQKFLNQSDVIPASPISAPPAQVQLPLNPIDQVTRQIDFDVQGPVEAGDVSMANQSELDRFQPQLMSTPSTICGLVPVPIAENSLNGSNFDGSYTVVNISSEAIGQHIPDLIAVPVPGQRNCFQLAKVLPVDGECQPQIAPPTAVPPTAPSPDPVSFHYPEPYDINFTCKYLSIRKHLHSEYEAYFESLRHVKPAPLEPPSNAKGFTQLQHDLLQQQLRIHTQMLTQTFLQTYSHPLLYAMAHKPRQMLQELQQHAVKDASFNCWNLNGAIELINKWEHDLSSDEYKEENQTMMRFIHKEAELTDGHTRQVPRLPPRIMDLMLDSKVFMYPQYLPRMAFQPRTVQFAAYAPSEYQLMAMGLEKYIKAIKCAEFPVRKGADPIRIACNRMVKDLIHGKQARRVFAKIQELCDMEQYNPVKYYFDHERAPPVNQVLIGFEGGIVRTPREQYDLLPSGWKYYIEKNWNNDKRARRSNHKQISTRSSSAASTSYLEFVREAVGEDLLLPDSFGEPSAPYGSVTSLAQSATPTKTKAEEKSPSSSHPKRSRRSGEQSLSSLTINVNYVFGSDLGANAFKAGVSVPFQPTDYASNVANINSSLQPSSECSLLALPPPLPPLPKDAPPAVNLCFDAETESVKIVELEKSAEQKNEELNTNSLSCSAGSAKRARCRIYKRLVVSRQQRPRRSATTSSSTTPPRSRYHVLRQRLRRKLQRRCQTLITSYASYLQQQGELYAHSPPVQYYHRRFFALELYTQLLVDLKMFCETKSTPESTPQQKRQRSEEAARRANRQEEMLRHMLQPDSPEERNRKDATFAYNFYEKVEEALLSSNRMDDCHKFNHLLQTFDPKQDKVADLYLKVEKLLLPDYPELAEVFLNFLLPAEAAELGKYFEYFMITNASNFINKLNIYFSKQPAQVRKIYACLSELAELPSVSMKKVEAKILPLLKGNQFLCDWFVQQFPQAKPPKRVLPPAETMILHEVLGNTSGSFAETIQDLQEDSPPQGKPPGCQLKYLNGRIFYGTRAMLPAKLSFRAASLYDEQCLEPLSSTLTCAHGVRAQGEKLISAAITVDSDDAAERSEEDDASRTLVIDTTTGDEENSSSSLDMCDDVALRAHAMRLNSNYYSSSSYNNANSSTPNVGHHHGPHHAHAKKTAINFGETSPRRQTANNVSPLSGLSPLLGSASGASPQQDKRKSPSKKVRSPSNQSQARPRYNVQPMVVIHEPAARAPAPASPAIEFAKRLRTLISQDSSDTDTKADIQIIAQAKNPSTSASAAKQELNSQDDKKPLADAMDGGMESDISLSQQPLPAIKMDIEQSNDELNATPASSGSTPQHVITTQFDSDEDCKLDVVASLANCAEEETETETATANPKDDIFKPPPVPPSLTTAWTREEDKVILIEMKRGARDRQHLIKRIGAKLKNRNESEIRMRHQFLMDFLSKLQGK</sequence>
<feature type="region of interest" description="Disordered" evidence="6">
    <location>
        <begin position="1139"/>
        <end position="1162"/>
    </location>
</feature>
<dbReference type="GO" id="GO:0031453">
    <property type="term" value="P:positive regulation of heterochromatin formation"/>
    <property type="evidence" value="ECO:0007669"/>
    <property type="project" value="EnsemblMetazoa"/>
</dbReference>
<feature type="coiled-coil region" evidence="5">
    <location>
        <begin position="111"/>
        <end position="138"/>
    </location>
</feature>
<feature type="region of interest" description="Disordered" evidence="6">
    <location>
        <begin position="1"/>
        <end position="65"/>
    </location>
</feature>
<dbReference type="Gene3D" id="1.10.10.60">
    <property type="entry name" value="Homeodomain-like"/>
    <property type="match status" value="1"/>
</dbReference>
<evidence type="ECO:0000256" key="6">
    <source>
        <dbReference type="SAM" id="MobiDB-lite"/>
    </source>
</evidence>
<feature type="region of interest" description="Disordered" evidence="6">
    <location>
        <begin position="1637"/>
        <end position="1671"/>
    </location>
</feature>
<feature type="compositionally biased region" description="Low complexity" evidence="6">
    <location>
        <begin position="1059"/>
        <end position="1070"/>
    </location>
</feature>
<dbReference type="PROSITE" id="PS51477">
    <property type="entry name" value="PAH"/>
    <property type="match status" value="1"/>
</dbReference>
<dbReference type="HOGENOM" id="CLU_018891_0_0_1"/>
<evidence type="ECO:0000313" key="8">
    <source>
        <dbReference type="Proteomes" id="UP000009192"/>
    </source>
</evidence>
<evidence type="ECO:0000256" key="5">
    <source>
        <dbReference type="SAM" id="Coils"/>
    </source>
</evidence>
<keyword evidence="1" id="KW-0805">Transcription regulation</keyword>
<evidence type="ECO:0000256" key="3">
    <source>
        <dbReference type="ARBA" id="ARBA00023242"/>
    </source>
</evidence>
<protein>
    <submittedName>
        <fullName evidence="7">Uncharacterized protein, isoform A</fullName>
    </submittedName>
</protein>
<evidence type="ECO:0000256" key="1">
    <source>
        <dbReference type="ARBA" id="ARBA00023015"/>
    </source>
</evidence>
<dbReference type="GO" id="GO:0051149">
    <property type="term" value="P:positive regulation of muscle cell differentiation"/>
    <property type="evidence" value="ECO:0007669"/>
    <property type="project" value="EnsemblMetazoa"/>
</dbReference>
<keyword evidence="2" id="KW-0804">Transcription</keyword>
<dbReference type="SMR" id="B4KSR5"/>
<feature type="region of interest" description="Disordered" evidence="6">
    <location>
        <begin position="1733"/>
        <end position="1756"/>
    </location>
</feature>
<keyword evidence="3 4" id="KW-0539">Nucleus</keyword>
<comment type="subcellular location">
    <subcellularLocation>
        <location evidence="4">Nucleus</location>
    </subcellularLocation>
</comment>
<dbReference type="PANTHER" id="PTHR16088">
    <property type="entry name" value="YY1 ASSOCIATED PROTEIN-RELATED"/>
    <property type="match status" value="1"/>
</dbReference>
<dbReference type="FunCoup" id="B4KSR5">
    <property type="interactions" value="619"/>
</dbReference>
<keyword evidence="5" id="KW-0175">Coiled coil</keyword>
<accession>B4KSR5</accession>
<dbReference type="InterPro" id="IPR052435">
    <property type="entry name" value="YY1-Transcr_Regul"/>
</dbReference>
<evidence type="ECO:0000256" key="2">
    <source>
        <dbReference type="ARBA" id="ARBA00023163"/>
    </source>
</evidence>
<feature type="compositionally biased region" description="Polar residues" evidence="6">
    <location>
        <begin position="892"/>
        <end position="904"/>
    </location>
</feature>
<feature type="compositionally biased region" description="Basic and acidic residues" evidence="6">
    <location>
        <begin position="1151"/>
        <end position="1162"/>
    </location>
</feature>